<evidence type="ECO:0000256" key="1">
    <source>
        <dbReference type="ARBA" id="ARBA00023015"/>
    </source>
</evidence>
<reference evidence="5" key="1">
    <citation type="submission" date="2012-11" db="EMBL/GenBank/DDBJ databases">
        <title>Dependencies among metagenomic species, viruses, plasmids and units of genetic variation.</title>
        <authorList>
            <person name="Nielsen H.B."/>
            <person name="Almeida M."/>
            <person name="Juncker A.S."/>
            <person name="Rasmussen S."/>
            <person name="Li J."/>
            <person name="Sunagawa S."/>
            <person name="Plichta D."/>
            <person name="Gautier L."/>
            <person name="Le Chatelier E."/>
            <person name="Peletier E."/>
            <person name="Bonde I."/>
            <person name="Nielsen T."/>
            <person name="Manichanh C."/>
            <person name="Arumugam M."/>
            <person name="Batto J."/>
            <person name="Santos M.B.Q.D."/>
            <person name="Blom N."/>
            <person name="Borruel N."/>
            <person name="Burgdorf K.S."/>
            <person name="Boumezbeur F."/>
            <person name="Casellas F."/>
            <person name="Dore J."/>
            <person name="Guarner F."/>
            <person name="Hansen T."/>
            <person name="Hildebrand F."/>
            <person name="Kaas R.S."/>
            <person name="Kennedy S."/>
            <person name="Kristiansen K."/>
            <person name="Kultima J.R."/>
            <person name="Leonard P."/>
            <person name="Levenez F."/>
            <person name="Lund O."/>
            <person name="Moumen B."/>
            <person name="Le Paslier D."/>
            <person name="Pons N."/>
            <person name="Pedersen O."/>
            <person name="Prifti E."/>
            <person name="Qin J."/>
            <person name="Raes J."/>
            <person name="Tap J."/>
            <person name="Tims S."/>
            <person name="Ussery D.W."/>
            <person name="Yamada T."/>
            <person name="MetaHit consortium"/>
            <person name="Renault P."/>
            <person name="Sicheritz-Ponten T."/>
            <person name="Bork P."/>
            <person name="Wang J."/>
            <person name="Brunak S."/>
            <person name="Ehrlich S.D."/>
        </authorList>
    </citation>
    <scope>NUCLEOTIDE SEQUENCE [LARGE SCALE GENOMIC DNA]</scope>
</reference>
<evidence type="ECO:0000256" key="3">
    <source>
        <dbReference type="ARBA" id="ARBA00023163"/>
    </source>
</evidence>
<sequence length="822" mass="94333">MAIRTTNNIYISDRLKEKLTNTRNNKFTFVHAPVGYGKTIVIRNYLRNAAYDVKWMNCDTTKELFWNEFCEVIAEACDVDAAPLIECGFPKDIKDAMHAADYIATLEFRQKLMFVFDNYNVIDGPIINKFFFLLRDNDDVEMNAIFITGNHLDPYSLKLIVRNWVNYINDDDFSLHAEDIRTYFRNNGITITRAQASELYAVSRGWPIIVSFQLMQYKESHNFNITSRANTFINNEIFFSMPADEKMFLVKMSAFESFTLAQAAAWNDMSMELAKSYIEDNIFVRYNSIDRVYSMNPLIRKYLEKDFNDIPVAERNSMFSSVGDLYNETGNFFEAVSCYHRAGVYQKMFTAKSDLNRLFPYVIKANKPVFLAAAHNYFKIADKGDYEFAIALVIIMFLYNENPLSKELMETMKSDIEADESLSESQRDSKIADLTYVDAFLHFGEYSRGGRKLDSIINKKPRSSGRLYDGIPFGYGTPSMLMLYHNEPGRADSEIKFMEDIAPLYYRLTDGHGKGFEIAAKAELLYLRGDIEGAEILSLKAMYVADSRNQISVFLAANLILTRISLFTGDALSFAGRMEFFGKKAAQAGNQEHMYSRMIELCRGYMYALIGSKDRIPSWLKDDRTIENNSNFITLAFANIVYGRFLLLDEQYHHMQAVSGQFIGIAEAASYTVSKIYTYIYIAISNFKTGNEQKAVYFLDIAVGLSYSDMICMPFVENYSMLEPIFNMMHFSSEKAPFIKNIKKINRNYDRSVRAIAKSYDESSNYGLTARESDVAKLAARRLSNKEIADVLCIAESTVKSTMKLVFRKLGINARAELEKYF</sequence>
<dbReference type="InterPro" id="IPR016032">
    <property type="entry name" value="Sig_transdc_resp-reg_C-effctor"/>
</dbReference>
<organism evidence="5 6">
    <name type="scientific">Bacteroides pectinophilus CAG:437</name>
    <dbReference type="NCBI Taxonomy" id="1263051"/>
    <lineage>
        <taxon>Bacteria</taxon>
        <taxon>Bacillati</taxon>
        <taxon>Bacillota</taxon>
        <taxon>Clostridia</taxon>
        <taxon>Eubacteriales</taxon>
    </lineage>
</organism>
<evidence type="ECO:0000313" key="5">
    <source>
        <dbReference type="EMBL" id="CDD55843.1"/>
    </source>
</evidence>
<dbReference type="InterPro" id="IPR000792">
    <property type="entry name" value="Tscrpt_reg_LuxR_C"/>
</dbReference>
<evidence type="ECO:0000259" key="4">
    <source>
        <dbReference type="PROSITE" id="PS50043"/>
    </source>
</evidence>
<dbReference type="SMART" id="SM00421">
    <property type="entry name" value="HTH_LUXR"/>
    <property type="match status" value="1"/>
</dbReference>
<proteinExistence type="predicted"/>
<dbReference type="InterPro" id="IPR027417">
    <property type="entry name" value="P-loop_NTPase"/>
</dbReference>
<name>R7A4V7_9FIRM</name>
<dbReference type="AlphaFoldDB" id="R7A4V7"/>
<dbReference type="PROSITE" id="PS50043">
    <property type="entry name" value="HTH_LUXR_2"/>
    <property type="match status" value="1"/>
</dbReference>
<dbReference type="EMBL" id="CBHH010000020">
    <property type="protein sequence ID" value="CDD55843.1"/>
    <property type="molecule type" value="Genomic_DNA"/>
</dbReference>
<dbReference type="GO" id="GO:0003677">
    <property type="term" value="F:DNA binding"/>
    <property type="evidence" value="ECO:0007669"/>
    <property type="project" value="UniProtKB-KW"/>
</dbReference>
<evidence type="ECO:0000313" key="6">
    <source>
        <dbReference type="Proteomes" id="UP000018141"/>
    </source>
</evidence>
<dbReference type="CDD" id="cd06170">
    <property type="entry name" value="LuxR_C_like"/>
    <property type="match status" value="1"/>
</dbReference>
<dbReference type="GO" id="GO:0006355">
    <property type="term" value="P:regulation of DNA-templated transcription"/>
    <property type="evidence" value="ECO:0007669"/>
    <property type="project" value="InterPro"/>
</dbReference>
<gene>
    <name evidence="5" type="ORF">BN656_00568</name>
</gene>
<accession>R7A4V7</accession>
<dbReference type="Pfam" id="PF00196">
    <property type="entry name" value="GerE"/>
    <property type="match status" value="1"/>
</dbReference>
<dbReference type="Proteomes" id="UP000018141">
    <property type="component" value="Unassembled WGS sequence"/>
</dbReference>
<dbReference type="SUPFAM" id="SSF46894">
    <property type="entry name" value="C-terminal effector domain of the bipartite response regulators"/>
    <property type="match status" value="1"/>
</dbReference>
<keyword evidence="3" id="KW-0804">Transcription</keyword>
<keyword evidence="1" id="KW-0805">Transcription regulation</keyword>
<feature type="domain" description="HTH luxR-type" evidence="4">
    <location>
        <begin position="761"/>
        <end position="822"/>
    </location>
</feature>
<keyword evidence="2" id="KW-0238">DNA-binding</keyword>
<dbReference type="SUPFAM" id="SSF52540">
    <property type="entry name" value="P-loop containing nucleoside triphosphate hydrolases"/>
    <property type="match status" value="1"/>
</dbReference>
<dbReference type="PANTHER" id="PTHR44688:SF16">
    <property type="entry name" value="DNA-BINDING TRANSCRIPTIONAL ACTIVATOR DEVR_DOSR"/>
    <property type="match status" value="1"/>
</dbReference>
<evidence type="ECO:0000256" key="2">
    <source>
        <dbReference type="ARBA" id="ARBA00023125"/>
    </source>
</evidence>
<dbReference type="PANTHER" id="PTHR44688">
    <property type="entry name" value="DNA-BINDING TRANSCRIPTIONAL ACTIVATOR DEVR_DOSR"/>
    <property type="match status" value="1"/>
</dbReference>
<protein>
    <submittedName>
        <fullName evidence="5">LuxR family transcriptional regulator maltose regulon positive regulatory protein</fullName>
    </submittedName>
</protein>
<dbReference type="InterPro" id="IPR036388">
    <property type="entry name" value="WH-like_DNA-bd_sf"/>
</dbReference>
<dbReference type="Gene3D" id="1.10.10.10">
    <property type="entry name" value="Winged helix-like DNA-binding domain superfamily/Winged helix DNA-binding domain"/>
    <property type="match status" value="1"/>
</dbReference>
<comment type="caution">
    <text evidence="5">The sequence shown here is derived from an EMBL/GenBank/DDBJ whole genome shotgun (WGS) entry which is preliminary data.</text>
</comment>
<dbReference type="PRINTS" id="PR00038">
    <property type="entry name" value="HTHLUXR"/>
</dbReference>